<evidence type="ECO:0000313" key="2">
    <source>
        <dbReference type="EMBL" id="AJQ92323.1"/>
    </source>
</evidence>
<dbReference type="HOGENOM" id="CLU_026145_0_0_6"/>
<evidence type="ECO:0000259" key="1">
    <source>
        <dbReference type="Pfam" id="PF01078"/>
    </source>
</evidence>
<reference evidence="2 3" key="1">
    <citation type="submission" date="2014-01" db="EMBL/GenBank/DDBJ databases">
        <title>Full genme sequencing of cellulolytic bacterium Gynuella sunshinyii YC6258T gen. nov., sp. nov.</title>
        <authorList>
            <person name="Khan H."/>
            <person name="Chung E.J."/>
            <person name="Chung Y.R."/>
        </authorList>
    </citation>
    <scope>NUCLEOTIDE SEQUENCE [LARGE SCALE GENOMIC DNA]</scope>
    <source>
        <strain evidence="2 3">YC6258</strain>
    </source>
</reference>
<dbReference type="SUPFAM" id="SSF54211">
    <property type="entry name" value="Ribosomal protein S5 domain 2-like"/>
    <property type="match status" value="1"/>
</dbReference>
<dbReference type="CDD" id="cd00009">
    <property type="entry name" value="AAA"/>
    <property type="match status" value="1"/>
</dbReference>
<dbReference type="KEGG" id="gsn:YC6258_00273"/>
<dbReference type="STRING" id="1445510.YC6258_00273"/>
<dbReference type="RefSeq" id="WP_052829980.1">
    <property type="nucleotide sequence ID" value="NZ_CP007142.1"/>
</dbReference>
<accession>A0A0C5VG11</accession>
<evidence type="ECO:0000313" key="3">
    <source>
        <dbReference type="Proteomes" id="UP000032266"/>
    </source>
</evidence>
<dbReference type="Gene3D" id="3.40.50.300">
    <property type="entry name" value="P-loop containing nucleotide triphosphate hydrolases"/>
    <property type="match status" value="1"/>
</dbReference>
<sequence length="286" mass="30400">MSLAVVHTRAKVGIEAPLVTVEVHLSNGLPGLTMVGLPETAVKESRDRVRSAILNAHFEFPQRRITVNLAPADLPKEGGRFDLAIALGILVASGQVPGKDLESCEVLGELALTGELRPVQGALPASMAAIECQRILVVPLQNTEEACLPDQAQVYGAGHLLDVCAHLSGQQRLSLYEKQQTSSALPDADLMDISDVKGQQAAKRALEVAAAGRHNLLFYGPPGTGKTLLASRLPGIMPTMSDQEMLEVAAVYSISGQHQHHYRLRPFRAPHHTASGVALVGGGCEI</sequence>
<dbReference type="InterPro" id="IPR045006">
    <property type="entry name" value="CHLI-like"/>
</dbReference>
<dbReference type="Proteomes" id="UP000032266">
    <property type="component" value="Chromosome"/>
</dbReference>
<dbReference type="Pfam" id="PF01078">
    <property type="entry name" value="Mg_chelatase"/>
    <property type="match status" value="1"/>
</dbReference>
<dbReference type="SUPFAM" id="SSF52540">
    <property type="entry name" value="P-loop containing nucleoside triphosphate hydrolases"/>
    <property type="match status" value="1"/>
</dbReference>
<dbReference type="NCBIfam" id="TIGR00368">
    <property type="entry name" value="YifB family Mg chelatase-like AAA ATPase"/>
    <property type="match status" value="1"/>
</dbReference>
<dbReference type="InterPro" id="IPR014721">
    <property type="entry name" value="Ribsml_uS5_D2-typ_fold_subgr"/>
</dbReference>
<protein>
    <submittedName>
        <fullName evidence="2">Putative ATPase with chaperone activity</fullName>
    </submittedName>
</protein>
<dbReference type="PATRIC" id="fig|1445510.3.peg.265"/>
<organism evidence="2 3">
    <name type="scientific">Gynuella sunshinyii YC6258</name>
    <dbReference type="NCBI Taxonomy" id="1445510"/>
    <lineage>
        <taxon>Bacteria</taxon>
        <taxon>Pseudomonadati</taxon>
        <taxon>Pseudomonadota</taxon>
        <taxon>Gammaproteobacteria</taxon>
        <taxon>Oceanospirillales</taxon>
        <taxon>Saccharospirillaceae</taxon>
        <taxon>Gynuella</taxon>
    </lineage>
</organism>
<gene>
    <name evidence="2" type="ORF">YC6258_00273</name>
</gene>
<dbReference type="AlphaFoldDB" id="A0A0C5VG11"/>
<dbReference type="InterPro" id="IPR027417">
    <property type="entry name" value="P-loop_NTPase"/>
</dbReference>
<dbReference type="EMBL" id="CP007142">
    <property type="protein sequence ID" value="AJQ92323.1"/>
    <property type="molecule type" value="Genomic_DNA"/>
</dbReference>
<feature type="domain" description="Magnesium chelatase ChlI-like catalytic" evidence="1">
    <location>
        <begin position="192"/>
        <end position="284"/>
    </location>
</feature>
<name>A0A0C5VG11_9GAMM</name>
<dbReference type="InterPro" id="IPR004482">
    <property type="entry name" value="Mg_chelat-rel"/>
</dbReference>
<dbReference type="GO" id="GO:0005524">
    <property type="term" value="F:ATP binding"/>
    <property type="evidence" value="ECO:0007669"/>
    <property type="project" value="InterPro"/>
</dbReference>
<dbReference type="OrthoDB" id="9813147at2"/>
<dbReference type="PANTHER" id="PTHR32039">
    <property type="entry name" value="MAGNESIUM-CHELATASE SUBUNIT CHLI"/>
    <property type="match status" value="1"/>
</dbReference>
<dbReference type="InterPro" id="IPR020568">
    <property type="entry name" value="Ribosomal_Su5_D2-typ_SF"/>
</dbReference>
<dbReference type="Pfam" id="PF13541">
    <property type="entry name" value="ChlI"/>
    <property type="match status" value="1"/>
</dbReference>
<dbReference type="PANTHER" id="PTHR32039:SF7">
    <property type="entry name" value="COMPETENCE PROTEIN COMM"/>
    <property type="match status" value="1"/>
</dbReference>
<dbReference type="InterPro" id="IPR000523">
    <property type="entry name" value="Mg_chelatse_chII-like_cat_dom"/>
</dbReference>
<proteinExistence type="predicted"/>
<dbReference type="Gene3D" id="3.30.230.10">
    <property type="match status" value="1"/>
</dbReference>
<keyword evidence="3" id="KW-1185">Reference proteome</keyword>